<evidence type="ECO:0000313" key="4">
    <source>
        <dbReference type="Proteomes" id="UP000661077"/>
    </source>
</evidence>
<keyword evidence="1" id="KW-0175">Coiled coil</keyword>
<gene>
    <name evidence="3" type="ORF">JM946_03535</name>
</gene>
<keyword evidence="2" id="KW-0732">Signal</keyword>
<evidence type="ECO:0000256" key="1">
    <source>
        <dbReference type="SAM" id="Coils"/>
    </source>
</evidence>
<feature type="chain" id="PRO_5046857201" description="DUF4124 domain-containing protein" evidence="2">
    <location>
        <begin position="20"/>
        <end position="215"/>
    </location>
</feature>
<protein>
    <recommendedName>
        <fullName evidence="5">DUF4124 domain-containing protein</fullName>
    </recommendedName>
</protein>
<feature type="signal peptide" evidence="2">
    <location>
        <begin position="1"/>
        <end position="19"/>
    </location>
</feature>
<evidence type="ECO:0000313" key="3">
    <source>
        <dbReference type="EMBL" id="MBM0103796.1"/>
    </source>
</evidence>
<reference evidence="3 4" key="1">
    <citation type="journal article" date="2021" name="Int. J. Syst. Evol. Microbiol.">
        <title>Steroidobacter gossypii sp. nov., isolated from soil of cotton cropping field.</title>
        <authorList>
            <person name="Huang R."/>
            <person name="Yang S."/>
            <person name="Zhen C."/>
            <person name="Liu W."/>
        </authorList>
    </citation>
    <scope>NUCLEOTIDE SEQUENCE [LARGE SCALE GENOMIC DNA]</scope>
    <source>
        <strain evidence="3 4">S1-65</strain>
    </source>
</reference>
<evidence type="ECO:0008006" key="5">
    <source>
        <dbReference type="Google" id="ProtNLM"/>
    </source>
</evidence>
<sequence>MIRILTIIAATFASGAVLAAQSKNRSGTSEEAYFRCRDAKGQSLYGDSMPPGCQGQDVEVLNARGMVLRVIEGDQSRAARIAREVLEAKERRLRQEREQRDRMLLETYETVADIERLRDQRLEMLVAQRRVTEQTISNMRERQSRLESQVARFKPYSNKPNAPALPDHLAEDMVNTVNSLRVYESSLEKNLAEQAEVKSTFTADINRFKELKGIQ</sequence>
<proteinExistence type="predicted"/>
<dbReference type="Proteomes" id="UP000661077">
    <property type="component" value="Unassembled WGS sequence"/>
</dbReference>
<accession>A0ABS1WS41</accession>
<dbReference type="EMBL" id="JAEVLS010000001">
    <property type="protein sequence ID" value="MBM0103796.1"/>
    <property type="molecule type" value="Genomic_DNA"/>
</dbReference>
<evidence type="ECO:0000256" key="2">
    <source>
        <dbReference type="SAM" id="SignalP"/>
    </source>
</evidence>
<name>A0ABS1WS41_9GAMM</name>
<organism evidence="3 4">
    <name type="scientific">Steroidobacter gossypii</name>
    <dbReference type="NCBI Taxonomy" id="2805490"/>
    <lineage>
        <taxon>Bacteria</taxon>
        <taxon>Pseudomonadati</taxon>
        <taxon>Pseudomonadota</taxon>
        <taxon>Gammaproteobacteria</taxon>
        <taxon>Steroidobacterales</taxon>
        <taxon>Steroidobacteraceae</taxon>
        <taxon>Steroidobacter</taxon>
    </lineage>
</organism>
<comment type="caution">
    <text evidence="3">The sequence shown here is derived from an EMBL/GenBank/DDBJ whole genome shotgun (WGS) entry which is preliminary data.</text>
</comment>
<keyword evidence="4" id="KW-1185">Reference proteome</keyword>
<dbReference type="RefSeq" id="WP_203165754.1">
    <property type="nucleotide sequence ID" value="NZ_JAEVLS010000001.1"/>
</dbReference>
<feature type="coiled-coil region" evidence="1">
    <location>
        <begin position="78"/>
        <end position="106"/>
    </location>
</feature>